<evidence type="ECO:0000259" key="1">
    <source>
        <dbReference type="PROSITE" id="PS51352"/>
    </source>
</evidence>
<keyword evidence="3" id="KW-1185">Reference proteome</keyword>
<gene>
    <name evidence="2" type="ORF">BTO11_04480</name>
</gene>
<dbReference type="InterPro" id="IPR013766">
    <property type="entry name" value="Thioredoxin_domain"/>
</dbReference>
<evidence type="ECO:0000313" key="3">
    <source>
        <dbReference type="Proteomes" id="UP000239007"/>
    </source>
</evidence>
<dbReference type="Proteomes" id="UP000239007">
    <property type="component" value="Unassembled WGS sequence"/>
</dbReference>
<dbReference type="GO" id="GO:0016209">
    <property type="term" value="F:antioxidant activity"/>
    <property type="evidence" value="ECO:0007669"/>
    <property type="project" value="InterPro"/>
</dbReference>
<evidence type="ECO:0000313" key="2">
    <source>
        <dbReference type="EMBL" id="PQJ52985.1"/>
    </source>
</evidence>
<name>A0A2S7UTC2_9GAMM</name>
<dbReference type="SUPFAM" id="SSF52833">
    <property type="entry name" value="Thioredoxin-like"/>
    <property type="match status" value="1"/>
</dbReference>
<accession>A0A2S7UTC2</accession>
<dbReference type="InterPro" id="IPR000866">
    <property type="entry name" value="AhpC/TSA"/>
</dbReference>
<dbReference type="PANTHER" id="PTHR43640:SF1">
    <property type="entry name" value="THIOREDOXIN-DEPENDENT PEROXIREDOXIN"/>
    <property type="match status" value="1"/>
</dbReference>
<reference evidence="2 3" key="1">
    <citation type="submission" date="2016-12" db="EMBL/GenBank/DDBJ databases">
        <title>Diversity of luminous bacteria.</title>
        <authorList>
            <person name="Yoshizawa S."/>
            <person name="Kogure K."/>
        </authorList>
    </citation>
    <scope>NUCLEOTIDE SEQUENCE [LARGE SCALE GENOMIC DNA]</scope>
    <source>
        <strain evidence="2 3">SA4-48</strain>
    </source>
</reference>
<dbReference type="PANTHER" id="PTHR43640">
    <property type="entry name" value="OS07G0260300 PROTEIN"/>
    <property type="match status" value="1"/>
</dbReference>
<dbReference type="Pfam" id="PF00578">
    <property type="entry name" value="AhpC-TSA"/>
    <property type="match status" value="1"/>
</dbReference>
<dbReference type="InterPro" id="IPR047262">
    <property type="entry name" value="PRX-like1"/>
</dbReference>
<dbReference type="PROSITE" id="PS51352">
    <property type="entry name" value="THIOREDOXIN_2"/>
    <property type="match status" value="1"/>
</dbReference>
<organism evidence="2 3">
    <name type="scientific">Psychrosphaera saromensis</name>
    <dbReference type="NCBI Taxonomy" id="716813"/>
    <lineage>
        <taxon>Bacteria</taxon>
        <taxon>Pseudomonadati</taxon>
        <taxon>Pseudomonadota</taxon>
        <taxon>Gammaproteobacteria</taxon>
        <taxon>Alteromonadales</taxon>
        <taxon>Pseudoalteromonadaceae</taxon>
        <taxon>Psychrosphaera</taxon>
    </lineage>
</organism>
<comment type="caution">
    <text evidence="2">The sequence shown here is derived from an EMBL/GenBank/DDBJ whole genome shotgun (WGS) entry which is preliminary data.</text>
</comment>
<dbReference type="OrthoDB" id="9809746at2"/>
<dbReference type="EMBL" id="MSCH01000003">
    <property type="protein sequence ID" value="PQJ52985.1"/>
    <property type="molecule type" value="Genomic_DNA"/>
</dbReference>
<protein>
    <submittedName>
        <fullName evidence="2">Thioredoxin family protein</fullName>
    </submittedName>
</protein>
<feature type="domain" description="Thioredoxin" evidence="1">
    <location>
        <begin position="8"/>
        <end position="162"/>
    </location>
</feature>
<dbReference type="CDD" id="cd02969">
    <property type="entry name" value="PRX_like1"/>
    <property type="match status" value="1"/>
</dbReference>
<dbReference type="Gene3D" id="3.40.30.10">
    <property type="entry name" value="Glutaredoxin"/>
    <property type="match status" value="1"/>
</dbReference>
<dbReference type="GO" id="GO:0016491">
    <property type="term" value="F:oxidoreductase activity"/>
    <property type="evidence" value="ECO:0007669"/>
    <property type="project" value="InterPro"/>
</dbReference>
<sequence>MLLDTPICDFGWKAPNFTLKNPLGESFSLADNLGENGLLIMFICNHCPYVQRIAERLSQDTALLISEGINVLAIMSNDYRYVAEDSPANMEKFAKQHGFLFPYLVDEDLRVGKAYGAVCTPDFFGFNKHGQLQYRGRLDDTKMNDATNRSPELINAMRQIATTGQGPKEQIPSMGCSIKWSNTL</sequence>
<dbReference type="RefSeq" id="WP_105051458.1">
    <property type="nucleotide sequence ID" value="NZ_BMYG01000008.1"/>
</dbReference>
<dbReference type="AlphaFoldDB" id="A0A2S7UTC2"/>
<proteinExistence type="predicted"/>
<dbReference type="InterPro" id="IPR036249">
    <property type="entry name" value="Thioredoxin-like_sf"/>
</dbReference>